<reference evidence="3 4" key="1">
    <citation type="submission" date="2016-11" db="EMBL/GenBank/DDBJ databases">
        <authorList>
            <person name="Jaros S."/>
            <person name="Januszkiewicz K."/>
            <person name="Wedrychowicz H."/>
        </authorList>
    </citation>
    <scope>NUCLEOTIDE SEQUENCE [LARGE SCALE GENOMIC DNA]</scope>
</reference>
<gene>
    <name evidence="3" type="primary">BQ5605_C001g00607</name>
    <name evidence="3" type="ORF">BQ5605_C001G00607</name>
</gene>
<evidence type="ECO:0000256" key="2">
    <source>
        <dbReference type="SAM" id="Phobius"/>
    </source>
</evidence>
<proteinExistence type="predicted"/>
<keyword evidence="2" id="KW-0472">Membrane</keyword>
<accession>A0A2X0M7Y2</accession>
<feature type="transmembrane region" description="Helical" evidence="2">
    <location>
        <begin position="26"/>
        <end position="50"/>
    </location>
</feature>
<keyword evidence="2" id="KW-1133">Transmembrane helix</keyword>
<name>A0A2X0M7Y2_9BASI</name>
<sequence>MQTHRLQQHESAHSGFGSRTKPQQHVVGQALTTLLASVVIITTLLLRVFVSH</sequence>
<protein>
    <submittedName>
        <fullName evidence="3">BQ5605_C001g00607 protein</fullName>
    </submittedName>
</protein>
<dbReference type="EMBL" id="FQNC01000043">
    <property type="protein sequence ID" value="SGY48046.1"/>
    <property type="molecule type" value="Genomic_DNA"/>
</dbReference>
<keyword evidence="2" id="KW-0812">Transmembrane</keyword>
<dbReference type="AlphaFoldDB" id="A0A2X0M7Y2"/>
<evidence type="ECO:0000256" key="1">
    <source>
        <dbReference type="SAM" id="MobiDB-lite"/>
    </source>
</evidence>
<organism evidence="3 4">
    <name type="scientific">Microbotryum silenes-dioicae</name>
    <dbReference type="NCBI Taxonomy" id="796604"/>
    <lineage>
        <taxon>Eukaryota</taxon>
        <taxon>Fungi</taxon>
        <taxon>Dikarya</taxon>
        <taxon>Basidiomycota</taxon>
        <taxon>Pucciniomycotina</taxon>
        <taxon>Microbotryomycetes</taxon>
        <taxon>Microbotryales</taxon>
        <taxon>Microbotryaceae</taxon>
        <taxon>Microbotryum</taxon>
    </lineage>
</organism>
<evidence type="ECO:0000313" key="3">
    <source>
        <dbReference type="EMBL" id="SGY48046.1"/>
    </source>
</evidence>
<feature type="region of interest" description="Disordered" evidence="1">
    <location>
        <begin position="1"/>
        <end position="22"/>
    </location>
</feature>
<evidence type="ECO:0000313" key="4">
    <source>
        <dbReference type="Proteomes" id="UP000249464"/>
    </source>
</evidence>
<keyword evidence="4" id="KW-1185">Reference proteome</keyword>
<dbReference type="Proteomes" id="UP000249464">
    <property type="component" value="Unassembled WGS sequence"/>
</dbReference>